<proteinExistence type="predicted"/>
<dbReference type="AlphaFoldDB" id="T1B244"/>
<name>T1B244_9ZZZZ</name>
<comment type="caution">
    <text evidence="1">The sequence shown here is derived from an EMBL/GenBank/DDBJ whole genome shotgun (WGS) entry which is preliminary data.</text>
</comment>
<evidence type="ECO:0000313" key="1">
    <source>
        <dbReference type="EMBL" id="EQD63927.1"/>
    </source>
</evidence>
<sequence>MTMLKAAMVAYDILSCDKTLPNHSFIPRDEVKKLLPFISEDRLKGAFTYFDAQAEMVER</sequence>
<organism evidence="1">
    <name type="scientific">mine drainage metagenome</name>
    <dbReference type="NCBI Taxonomy" id="410659"/>
    <lineage>
        <taxon>unclassified sequences</taxon>
        <taxon>metagenomes</taxon>
        <taxon>ecological metagenomes</taxon>
    </lineage>
</organism>
<feature type="non-terminal residue" evidence="1">
    <location>
        <position position="59"/>
    </location>
</feature>
<reference evidence="1" key="1">
    <citation type="submission" date="2013-08" db="EMBL/GenBank/DDBJ databases">
        <authorList>
            <person name="Mendez C."/>
            <person name="Richter M."/>
            <person name="Ferrer M."/>
            <person name="Sanchez J."/>
        </authorList>
    </citation>
    <scope>NUCLEOTIDE SEQUENCE</scope>
</reference>
<protein>
    <submittedName>
        <fullName evidence="1">Uncharacterized protein</fullName>
    </submittedName>
</protein>
<gene>
    <name evidence="1" type="ORF">B1B_06787</name>
</gene>
<reference evidence="1" key="2">
    <citation type="journal article" date="2014" name="ISME J.">
        <title>Microbial stratification in low pH oxic and suboxic macroscopic growths along an acid mine drainage.</title>
        <authorList>
            <person name="Mendez-Garcia C."/>
            <person name="Mesa V."/>
            <person name="Sprenger R.R."/>
            <person name="Richter M."/>
            <person name="Diez M.S."/>
            <person name="Solano J."/>
            <person name="Bargiela R."/>
            <person name="Golyshina O.V."/>
            <person name="Manteca A."/>
            <person name="Ramos J.L."/>
            <person name="Gallego J.R."/>
            <person name="Llorente I."/>
            <person name="Martins Dos Santos V.A."/>
            <person name="Jensen O.N."/>
            <person name="Pelaez A.I."/>
            <person name="Sanchez J."/>
            <person name="Ferrer M."/>
        </authorList>
    </citation>
    <scope>NUCLEOTIDE SEQUENCE</scope>
</reference>
<dbReference type="Gene3D" id="3.30.9.10">
    <property type="entry name" value="D-Amino Acid Oxidase, subunit A, domain 2"/>
    <property type="match status" value="1"/>
</dbReference>
<dbReference type="EMBL" id="AUZY01004309">
    <property type="protein sequence ID" value="EQD63927.1"/>
    <property type="molecule type" value="Genomic_DNA"/>
</dbReference>
<accession>T1B244</accession>